<keyword evidence="2" id="KW-1185">Reference proteome</keyword>
<gene>
    <name evidence="1" type="ORF">PsYK624_081080</name>
</gene>
<evidence type="ECO:0000313" key="2">
    <source>
        <dbReference type="Proteomes" id="UP000703269"/>
    </source>
</evidence>
<proteinExistence type="predicted"/>
<organism evidence="1 2">
    <name type="scientific">Phanerochaete sordida</name>
    <dbReference type="NCBI Taxonomy" id="48140"/>
    <lineage>
        <taxon>Eukaryota</taxon>
        <taxon>Fungi</taxon>
        <taxon>Dikarya</taxon>
        <taxon>Basidiomycota</taxon>
        <taxon>Agaricomycotina</taxon>
        <taxon>Agaricomycetes</taxon>
        <taxon>Polyporales</taxon>
        <taxon>Phanerochaetaceae</taxon>
        <taxon>Phanerochaete</taxon>
    </lineage>
</organism>
<reference evidence="1 2" key="1">
    <citation type="submission" date="2021-08" db="EMBL/GenBank/DDBJ databases">
        <title>Draft Genome Sequence of Phanerochaete sordida strain YK-624.</title>
        <authorList>
            <person name="Mori T."/>
            <person name="Dohra H."/>
            <person name="Suzuki T."/>
            <person name="Kawagishi H."/>
            <person name="Hirai H."/>
        </authorList>
    </citation>
    <scope>NUCLEOTIDE SEQUENCE [LARGE SCALE GENOMIC DNA]</scope>
    <source>
        <strain evidence="1 2">YK-624</strain>
    </source>
</reference>
<name>A0A9P3GBR5_9APHY</name>
<evidence type="ECO:0000313" key="1">
    <source>
        <dbReference type="EMBL" id="GJE91956.1"/>
    </source>
</evidence>
<sequence length="193" mass="21373">MDAQVATFGAFFANANVNVNAVTPAVFSAHLDAMAAPEFSRIRLHVSPHSVGDLAALSHVNWQSITALGQLVITLYFSPRDTDDEVVSLVRCIMNIIASLQKLLPIESIAIYNPLPPALLRSRATHDVSGLITELKRVWYSVDVRLHKRMDASTLGRVILAKNTQGFTTHVAEDEKPRVREFFRALADFHDVI</sequence>
<dbReference type="OrthoDB" id="10490557at2759"/>
<dbReference type="EMBL" id="BPQB01000024">
    <property type="protein sequence ID" value="GJE91956.1"/>
    <property type="molecule type" value="Genomic_DNA"/>
</dbReference>
<accession>A0A9P3GBR5</accession>
<dbReference type="Proteomes" id="UP000703269">
    <property type="component" value="Unassembled WGS sequence"/>
</dbReference>
<dbReference type="AlphaFoldDB" id="A0A9P3GBR5"/>
<comment type="caution">
    <text evidence="1">The sequence shown here is derived from an EMBL/GenBank/DDBJ whole genome shotgun (WGS) entry which is preliminary data.</text>
</comment>
<protein>
    <submittedName>
        <fullName evidence="1">Uncharacterized protein</fullName>
    </submittedName>
</protein>